<dbReference type="GO" id="GO:0003824">
    <property type="term" value="F:catalytic activity"/>
    <property type="evidence" value="ECO:0007669"/>
    <property type="project" value="InterPro"/>
</dbReference>
<dbReference type="Pfam" id="PF01557">
    <property type="entry name" value="FAA_hydrolase"/>
    <property type="match status" value="1"/>
</dbReference>
<evidence type="ECO:0000259" key="3">
    <source>
        <dbReference type="Pfam" id="PF01557"/>
    </source>
</evidence>
<keyword evidence="5" id="KW-1185">Reference proteome</keyword>
<reference evidence="4 5" key="1">
    <citation type="journal article" date="2018" name="Mol. Genet. Genomics">
        <title>The red deer Cervus elaphus genome CerEla1.0: sequencing, annotating, genes, and chromosomes.</title>
        <authorList>
            <person name="Bana N.A."/>
            <person name="Nyiri A."/>
            <person name="Nagy J."/>
            <person name="Frank K."/>
            <person name="Nagy T."/>
            <person name="Steger V."/>
            <person name="Schiller M."/>
            <person name="Lakatos P."/>
            <person name="Sugar L."/>
            <person name="Horn P."/>
            <person name="Barta E."/>
            <person name="Orosz L."/>
        </authorList>
    </citation>
    <scope>NUCLEOTIDE SEQUENCE [LARGE SCALE GENOMIC DNA]</scope>
    <source>
        <strain evidence="4">Hungarian</strain>
    </source>
</reference>
<dbReference type="AlphaFoldDB" id="A0A212CVQ3"/>
<evidence type="ECO:0000313" key="4">
    <source>
        <dbReference type="EMBL" id="OWK10033.1"/>
    </source>
</evidence>
<dbReference type="Proteomes" id="UP000242450">
    <property type="component" value="Chromosome 11"/>
</dbReference>
<dbReference type="GO" id="GO:0046872">
    <property type="term" value="F:metal ion binding"/>
    <property type="evidence" value="ECO:0007669"/>
    <property type="project" value="UniProtKB-KW"/>
</dbReference>
<dbReference type="PANTHER" id="PTHR42796:SF4">
    <property type="entry name" value="FUMARYLACETOACETATE HYDROLASE DOMAIN-CONTAINING PROTEIN 2A"/>
    <property type="match status" value="1"/>
</dbReference>
<name>A0A212CVQ3_CEREH</name>
<evidence type="ECO:0000313" key="5">
    <source>
        <dbReference type="Proteomes" id="UP000242450"/>
    </source>
</evidence>
<dbReference type="PANTHER" id="PTHR42796">
    <property type="entry name" value="FUMARYLACETOACETATE HYDROLASE DOMAIN-CONTAINING PROTEIN 2A-RELATED"/>
    <property type="match status" value="1"/>
</dbReference>
<dbReference type="OrthoDB" id="411064at2759"/>
<feature type="non-terminal residue" evidence="4">
    <location>
        <position position="128"/>
    </location>
</feature>
<feature type="domain" description="Fumarylacetoacetase-like C-terminal" evidence="3">
    <location>
        <begin position="81"/>
        <end position="127"/>
    </location>
</feature>
<dbReference type="EMBL" id="MKHE01000011">
    <property type="protein sequence ID" value="OWK10033.1"/>
    <property type="molecule type" value="Genomic_DNA"/>
</dbReference>
<proteinExistence type="inferred from homology"/>
<accession>A0A212CVQ3</accession>
<dbReference type="InterPro" id="IPR036663">
    <property type="entry name" value="Fumarylacetoacetase_C_sf"/>
</dbReference>
<keyword evidence="2" id="KW-0479">Metal-binding</keyword>
<sequence length="128" mass="13918">MRLVQFQAPHLTGPHLGLESGNGGGVINLNAFEPTLPRTMVEFLEQGEATLSVVRRALATHLPVLPRAEVTLLAPVTRPDKVVCVGMNYADHCREQNVPVPKEPIIFSKFASAIVGPYDDIILPPESQ</sequence>
<comment type="caution">
    <text evidence="4">The sequence shown here is derived from an EMBL/GenBank/DDBJ whole genome shotgun (WGS) entry which is preliminary data.</text>
</comment>
<gene>
    <name evidence="4" type="ORF">Celaphus_00005860</name>
</gene>
<evidence type="ECO:0000256" key="1">
    <source>
        <dbReference type="ARBA" id="ARBA00010211"/>
    </source>
</evidence>
<dbReference type="InterPro" id="IPR051121">
    <property type="entry name" value="FAH"/>
</dbReference>
<dbReference type="GO" id="GO:0044281">
    <property type="term" value="P:small molecule metabolic process"/>
    <property type="evidence" value="ECO:0007669"/>
    <property type="project" value="UniProtKB-ARBA"/>
</dbReference>
<evidence type="ECO:0000256" key="2">
    <source>
        <dbReference type="ARBA" id="ARBA00022723"/>
    </source>
</evidence>
<dbReference type="Gene3D" id="3.90.850.10">
    <property type="entry name" value="Fumarylacetoacetase-like, C-terminal domain"/>
    <property type="match status" value="1"/>
</dbReference>
<dbReference type="SUPFAM" id="SSF56529">
    <property type="entry name" value="FAH"/>
    <property type="match status" value="1"/>
</dbReference>
<organism evidence="4 5">
    <name type="scientific">Cervus elaphus hippelaphus</name>
    <name type="common">European red deer</name>
    <dbReference type="NCBI Taxonomy" id="46360"/>
    <lineage>
        <taxon>Eukaryota</taxon>
        <taxon>Metazoa</taxon>
        <taxon>Chordata</taxon>
        <taxon>Craniata</taxon>
        <taxon>Vertebrata</taxon>
        <taxon>Euteleostomi</taxon>
        <taxon>Mammalia</taxon>
        <taxon>Eutheria</taxon>
        <taxon>Laurasiatheria</taxon>
        <taxon>Artiodactyla</taxon>
        <taxon>Ruminantia</taxon>
        <taxon>Pecora</taxon>
        <taxon>Cervidae</taxon>
        <taxon>Cervinae</taxon>
        <taxon>Cervus</taxon>
    </lineage>
</organism>
<comment type="similarity">
    <text evidence="1">Belongs to the FAH family.</text>
</comment>
<protein>
    <recommendedName>
        <fullName evidence="3">Fumarylacetoacetase-like C-terminal domain-containing protein</fullName>
    </recommendedName>
</protein>
<dbReference type="InterPro" id="IPR011234">
    <property type="entry name" value="Fumarylacetoacetase-like_C"/>
</dbReference>